<gene>
    <name evidence="3" type="ORF">DFP86_108167</name>
</gene>
<keyword evidence="3" id="KW-0969">Cilium</keyword>
<keyword evidence="4" id="KW-1185">Reference proteome</keyword>
<evidence type="ECO:0000313" key="4">
    <source>
        <dbReference type="Proteomes" id="UP000295611"/>
    </source>
</evidence>
<dbReference type="Pfam" id="PF02120">
    <property type="entry name" value="Flg_hook"/>
    <property type="match status" value="1"/>
</dbReference>
<dbReference type="Proteomes" id="UP000295611">
    <property type="component" value="Unassembled WGS sequence"/>
</dbReference>
<keyword evidence="3" id="KW-0282">Flagellum</keyword>
<evidence type="ECO:0000313" key="3">
    <source>
        <dbReference type="EMBL" id="TDR78448.1"/>
    </source>
</evidence>
<sequence>MIPVQPPNLASPLSPGAISPLKLLTEGDRALLDATILPAKLPNLVLGEQVSARIAEQLSNNQVAVLIKNALFTLTLPPGIQPKGDTLNLRVVSLKPGLSFALQDSEAGADGKESSVQVDLSPASRYLTRLLSAANQDDAGGAGAGGAGGAGKAQTPDAAAQNGKPGLDAAQTALKNAAAGANSNPLLKQSSAQAGEPVALNARDQHPDQVAGSLKQGVENSGLFYESHLKAWDQGKLPLSQLQQEPQAKLGQTLAQDTPEAHASVLPQLGNMVQRQLNALEGQQVPLQGFAWPGQPMQMLIQSEQTDERQGHGESEAHAWTSQLSLNLPIMGGVSARVRLVGKAVQVSFVTEEAAAGGMIQRHSQKLVDGLSAAGLDLATLSIKNEETQSES</sequence>
<dbReference type="AlphaFoldDB" id="A0A4R7B3P9"/>
<dbReference type="RefSeq" id="WP_133681258.1">
    <property type="nucleotide sequence ID" value="NZ_SNZP01000008.1"/>
</dbReference>
<dbReference type="Gene3D" id="3.30.750.140">
    <property type="match status" value="1"/>
</dbReference>
<feature type="region of interest" description="Disordered" evidence="1">
    <location>
        <begin position="140"/>
        <end position="165"/>
    </location>
</feature>
<keyword evidence="3" id="KW-0966">Cell projection</keyword>
<dbReference type="EMBL" id="SNZP01000008">
    <property type="protein sequence ID" value="TDR78448.1"/>
    <property type="molecule type" value="Genomic_DNA"/>
</dbReference>
<feature type="compositionally biased region" description="Gly residues" evidence="1">
    <location>
        <begin position="140"/>
        <end position="151"/>
    </location>
</feature>
<protein>
    <submittedName>
        <fullName evidence="3">Flagellar hook-length control protein FliK</fullName>
    </submittedName>
</protein>
<feature type="domain" description="Flagellar hook-length control protein-like C-terminal" evidence="2">
    <location>
        <begin position="316"/>
        <end position="388"/>
    </location>
</feature>
<accession>A0A4R7B3P9</accession>
<evidence type="ECO:0000256" key="1">
    <source>
        <dbReference type="SAM" id="MobiDB-lite"/>
    </source>
</evidence>
<reference evidence="3 4" key="1">
    <citation type="submission" date="2019-03" db="EMBL/GenBank/DDBJ databases">
        <title>Genomic Encyclopedia of Type Strains, Phase III (KMG-III): the genomes of soil and plant-associated and newly described type strains.</title>
        <authorList>
            <person name="Whitman W."/>
        </authorList>
    </citation>
    <scope>NUCLEOTIDE SEQUENCE [LARGE SCALE GENOMIC DNA]</scope>
    <source>
        <strain evidence="3 4">CECT 8976</strain>
    </source>
</reference>
<name>A0A4R7B3P9_9NEIS</name>
<dbReference type="OrthoDB" id="5296742at2"/>
<comment type="caution">
    <text evidence="3">The sequence shown here is derived from an EMBL/GenBank/DDBJ whole genome shotgun (WGS) entry which is preliminary data.</text>
</comment>
<proteinExistence type="predicted"/>
<evidence type="ECO:0000259" key="2">
    <source>
        <dbReference type="Pfam" id="PF02120"/>
    </source>
</evidence>
<dbReference type="InterPro" id="IPR038610">
    <property type="entry name" value="FliK-like_C_sf"/>
</dbReference>
<organism evidence="3 4">
    <name type="scientific">Paludibacterium purpuratum</name>
    <dbReference type="NCBI Taxonomy" id="1144873"/>
    <lineage>
        <taxon>Bacteria</taxon>
        <taxon>Pseudomonadati</taxon>
        <taxon>Pseudomonadota</taxon>
        <taxon>Betaproteobacteria</taxon>
        <taxon>Neisseriales</taxon>
        <taxon>Chromobacteriaceae</taxon>
        <taxon>Paludibacterium</taxon>
    </lineage>
</organism>
<dbReference type="InterPro" id="IPR021136">
    <property type="entry name" value="Flagellar_hook_control-like_C"/>
</dbReference>